<evidence type="ECO:0000256" key="10">
    <source>
        <dbReference type="ARBA" id="ARBA00023098"/>
    </source>
</evidence>
<keyword evidence="19" id="KW-1185">Reference proteome</keyword>
<dbReference type="InterPro" id="IPR015421">
    <property type="entry name" value="PyrdxlP-dep_Trfase_major"/>
</dbReference>
<reference evidence="18 19" key="1">
    <citation type="submission" date="2016-11" db="EMBL/GenBank/DDBJ databases">
        <title>The macronuclear genome of Stentor coeruleus: a giant cell with tiny introns.</title>
        <authorList>
            <person name="Slabodnick M."/>
            <person name="Ruby J.G."/>
            <person name="Reiff S.B."/>
            <person name="Swart E.C."/>
            <person name="Gosai S."/>
            <person name="Prabakaran S."/>
            <person name="Witkowska E."/>
            <person name="Larue G.E."/>
            <person name="Fisher S."/>
            <person name="Freeman R.M."/>
            <person name="Gunawardena J."/>
            <person name="Chu W."/>
            <person name="Stover N.A."/>
            <person name="Gregory B.D."/>
            <person name="Nowacki M."/>
            <person name="Derisi J."/>
            <person name="Roy S.W."/>
            <person name="Marshall W.F."/>
            <person name="Sood P."/>
        </authorList>
    </citation>
    <scope>NUCLEOTIDE SEQUENCE [LARGE SCALE GENOMIC DNA]</scope>
    <source>
        <strain evidence="18">WM001</strain>
    </source>
</reference>
<evidence type="ECO:0000256" key="17">
    <source>
        <dbReference type="RuleBase" id="RU000382"/>
    </source>
</evidence>
<dbReference type="Gene3D" id="6.10.140.2150">
    <property type="match status" value="1"/>
</dbReference>
<evidence type="ECO:0000256" key="12">
    <source>
        <dbReference type="ARBA" id="ARBA00023239"/>
    </source>
</evidence>
<proteinExistence type="inferred from homology"/>
<evidence type="ECO:0000313" key="18">
    <source>
        <dbReference type="EMBL" id="OMJ90801.1"/>
    </source>
</evidence>
<evidence type="ECO:0000256" key="14">
    <source>
        <dbReference type="ARBA" id="ARBA00038965"/>
    </source>
</evidence>
<keyword evidence="9" id="KW-1133">Transmembrane helix</keyword>
<dbReference type="FunFam" id="3.40.640.10:FF:000020">
    <property type="entry name" value="sphingosine-1-phosphate lyase 1"/>
    <property type="match status" value="1"/>
</dbReference>
<evidence type="ECO:0000256" key="5">
    <source>
        <dbReference type="ARBA" id="ARBA00022692"/>
    </source>
</evidence>
<dbReference type="Proteomes" id="UP000187209">
    <property type="component" value="Unassembled WGS sequence"/>
</dbReference>
<evidence type="ECO:0000256" key="6">
    <source>
        <dbReference type="ARBA" id="ARBA00022824"/>
    </source>
</evidence>
<keyword evidence="6" id="KW-0256">Endoplasmic reticulum</keyword>
<dbReference type="EMBL" id="MPUH01000095">
    <property type="protein sequence ID" value="OMJ90801.1"/>
    <property type="molecule type" value="Genomic_DNA"/>
</dbReference>
<comment type="cofactor">
    <cofactor evidence="1 16 17">
        <name>pyridoxal 5'-phosphate</name>
        <dbReference type="ChEBI" id="CHEBI:597326"/>
    </cofactor>
</comment>
<dbReference type="GO" id="GO:0019752">
    <property type="term" value="P:carboxylic acid metabolic process"/>
    <property type="evidence" value="ECO:0007669"/>
    <property type="project" value="InterPro"/>
</dbReference>
<comment type="similarity">
    <text evidence="13">Belongs to the group II decarboxylase family. Sphingosine-1-phosphate lyase subfamily.</text>
</comment>
<evidence type="ECO:0000256" key="13">
    <source>
        <dbReference type="ARBA" id="ARBA00038302"/>
    </source>
</evidence>
<comment type="subcellular location">
    <subcellularLocation>
        <location evidence="2">Endoplasmic reticulum membrane</location>
        <topology evidence="2">Single-pass membrane protein</topology>
    </subcellularLocation>
</comment>
<dbReference type="PANTHER" id="PTHR42735">
    <property type="match status" value="1"/>
</dbReference>
<protein>
    <recommendedName>
        <fullName evidence="14">sphinganine-1-phosphate aldolase</fullName>
        <ecNumber evidence="14">4.1.2.27</ecNumber>
    </recommendedName>
    <alternativeName>
        <fullName evidence="15">Sphingosine-1-phosphate aldolase</fullName>
    </alternativeName>
</protein>
<evidence type="ECO:0000256" key="1">
    <source>
        <dbReference type="ARBA" id="ARBA00001933"/>
    </source>
</evidence>
<keyword evidence="8" id="KW-0746">Sphingolipid metabolism</keyword>
<name>A0A1R2CP71_9CILI</name>
<evidence type="ECO:0000256" key="7">
    <source>
        <dbReference type="ARBA" id="ARBA00022898"/>
    </source>
</evidence>
<evidence type="ECO:0000256" key="3">
    <source>
        <dbReference type="ARBA" id="ARBA00004760"/>
    </source>
</evidence>
<organism evidence="18 19">
    <name type="scientific">Stentor coeruleus</name>
    <dbReference type="NCBI Taxonomy" id="5963"/>
    <lineage>
        <taxon>Eukaryota</taxon>
        <taxon>Sar</taxon>
        <taxon>Alveolata</taxon>
        <taxon>Ciliophora</taxon>
        <taxon>Postciliodesmatophora</taxon>
        <taxon>Heterotrichea</taxon>
        <taxon>Heterotrichida</taxon>
        <taxon>Stentoridae</taxon>
        <taxon>Stentor</taxon>
    </lineage>
</organism>
<dbReference type="InterPro" id="IPR015424">
    <property type="entry name" value="PyrdxlP-dep_Trfase"/>
</dbReference>
<dbReference type="SUPFAM" id="SSF53383">
    <property type="entry name" value="PLP-dependent transferases"/>
    <property type="match status" value="1"/>
</dbReference>
<dbReference type="Gene3D" id="3.40.640.10">
    <property type="entry name" value="Type I PLP-dependent aspartate aminotransferase-like (Major domain)"/>
    <property type="match status" value="1"/>
</dbReference>
<comment type="pathway">
    <text evidence="4">Sphingolipid metabolism.</text>
</comment>
<dbReference type="InterPro" id="IPR050477">
    <property type="entry name" value="GrpII_AminoAcid_Decarb"/>
</dbReference>
<dbReference type="PANTHER" id="PTHR42735:SF6">
    <property type="entry name" value="SPHINGOSINE-1-PHOSPHATE LYASE 1"/>
    <property type="match status" value="1"/>
</dbReference>
<sequence length="555" mass="62244">MLRKLRVERLKDERVVLVLSTITGTLVFQKVVKLLRLFRRQGIKPVLKTFFTRLMMRFRFVQEKIDKEDAKVKEMFKNHFDKITDSKIEVIPEQGSSEYLQILKNRSEQDAKNYCGNRISGSIYYHGDAILNVSAEAMKLYTHANPLHPEIFPSVRQMECEIVKMTLNIFNGPSGSCGTITSGGTESLLLAMLAYREWGKNKGISDPEVIVSETVHAAIDKAAFYFNINLIKLKADKTTGKLNPSQVKRYINSRTVAIFGSAPNFPHGTFDPLEELGQLALRYKINFHIDACLGSFLLPFAKDAGFDIPLCDFRVPGVTSISCDPHKYGYTPKGVSVIMYRTSELRRHQYFTCPDWTGGLYATPTIAGSRPGVLSAGAWAVITSMGKNGYIECAKKILNASKFIRENTQLPDLKIIGQPMLSIVSFTSETLNPHAIGDTLSKIGKWKIDHLQNPPGFHFCVTMANADQVGNFVKDLKNAVEQVRNDPEAEKTETVALYGAVAKVPDKGIVGNLSLNYVDCLILFSVMVYFLNDSPENLDDKIGIYRKIKRHYSKV</sequence>
<gene>
    <name evidence="18" type="ORF">SteCoe_6781</name>
</gene>
<dbReference type="Gene3D" id="3.90.1150.10">
    <property type="entry name" value="Aspartate Aminotransferase, domain 1"/>
    <property type="match status" value="1"/>
</dbReference>
<evidence type="ECO:0000256" key="8">
    <source>
        <dbReference type="ARBA" id="ARBA00022919"/>
    </source>
</evidence>
<dbReference type="GO" id="GO:0008117">
    <property type="term" value="F:sphinganine-1-phosphate aldolase activity"/>
    <property type="evidence" value="ECO:0007669"/>
    <property type="project" value="UniProtKB-EC"/>
</dbReference>
<keyword evidence="10" id="KW-0443">Lipid metabolism</keyword>
<evidence type="ECO:0000256" key="15">
    <source>
        <dbReference type="ARBA" id="ARBA00042568"/>
    </source>
</evidence>
<evidence type="ECO:0000256" key="9">
    <source>
        <dbReference type="ARBA" id="ARBA00022989"/>
    </source>
</evidence>
<dbReference type="OrthoDB" id="10254570at2759"/>
<dbReference type="Pfam" id="PF00282">
    <property type="entry name" value="Pyridoxal_deC"/>
    <property type="match status" value="1"/>
</dbReference>
<keyword evidence="11" id="KW-0472">Membrane</keyword>
<comment type="caution">
    <text evidence="18">The sequence shown here is derived from an EMBL/GenBank/DDBJ whole genome shotgun (WGS) entry which is preliminary data.</text>
</comment>
<evidence type="ECO:0000256" key="2">
    <source>
        <dbReference type="ARBA" id="ARBA00004389"/>
    </source>
</evidence>
<keyword evidence="7 16" id="KW-0663">Pyridoxal phosphate</keyword>
<comment type="pathway">
    <text evidence="3">Lipid metabolism; sphingolipid metabolism.</text>
</comment>
<evidence type="ECO:0000256" key="4">
    <source>
        <dbReference type="ARBA" id="ARBA00004991"/>
    </source>
</evidence>
<feature type="modified residue" description="N6-(pyridoxal phosphate)lysine" evidence="16">
    <location>
        <position position="327"/>
    </location>
</feature>
<evidence type="ECO:0000313" key="19">
    <source>
        <dbReference type="Proteomes" id="UP000187209"/>
    </source>
</evidence>
<keyword evidence="12 17" id="KW-0456">Lyase</keyword>
<keyword evidence="5" id="KW-0812">Transmembrane</keyword>
<dbReference type="InterPro" id="IPR002129">
    <property type="entry name" value="PyrdxlP-dep_de-COase"/>
</dbReference>
<dbReference type="AlphaFoldDB" id="A0A1R2CP71"/>
<accession>A0A1R2CP71</accession>
<dbReference type="InterPro" id="IPR015422">
    <property type="entry name" value="PyrdxlP-dep_Trfase_small"/>
</dbReference>
<dbReference type="GO" id="GO:0030170">
    <property type="term" value="F:pyridoxal phosphate binding"/>
    <property type="evidence" value="ECO:0007669"/>
    <property type="project" value="InterPro"/>
</dbReference>
<evidence type="ECO:0000256" key="11">
    <source>
        <dbReference type="ARBA" id="ARBA00023136"/>
    </source>
</evidence>
<dbReference type="EC" id="4.1.2.27" evidence="14"/>
<dbReference type="GO" id="GO:0005789">
    <property type="term" value="C:endoplasmic reticulum membrane"/>
    <property type="evidence" value="ECO:0007669"/>
    <property type="project" value="UniProtKB-SubCell"/>
</dbReference>
<dbReference type="GO" id="GO:0030149">
    <property type="term" value="P:sphingolipid catabolic process"/>
    <property type="evidence" value="ECO:0007669"/>
    <property type="project" value="TreeGrafter"/>
</dbReference>
<evidence type="ECO:0000256" key="16">
    <source>
        <dbReference type="PIRSR" id="PIRSR602129-50"/>
    </source>
</evidence>